<evidence type="ECO:0000256" key="5">
    <source>
        <dbReference type="PIRSR" id="PIRSR000137-2"/>
    </source>
</evidence>
<dbReference type="AlphaFoldDB" id="A0A917DCN2"/>
<dbReference type="PANTHER" id="PTHR11552">
    <property type="entry name" value="GLUCOSE-METHANOL-CHOLINE GMC OXIDOREDUCTASE"/>
    <property type="match status" value="1"/>
</dbReference>
<gene>
    <name evidence="7" type="ORF">GCM10010915_06650</name>
</gene>
<evidence type="ECO:0000259" key="6">
    <source>
        <dbReference type="PROSITE" id="PS00624"/>
    </source>
</evidence>
<dbReference type="InterPro" id="IPR007867">
    <property type="entry name" value="GMC_OxRtase_C"/>
</dbReference>
<keyword evidence="8" id="KW-1185">Reference proteome</keyword>
<reference evidence="7" key="2">
    <citation type="submission" date="2020-09" db="EMBL/GenBank/DDBJ databases">
        <authorList>
            <person name="Sun Q."/>
            <person name="Zhou Y."/>
        </authorList>
    </citation>
    <scope>NUCLEOTIDE SEQUENCE</scope>
    <source>
        <strain evidence="7">CGMCC 1.15152</strain>
    </source>
</reference>
<comment type="cofactor">
    <cofactor evidence="1 5">
        <name>FAD</name>
        <dbReference type="ChEBI" id="CHEBI:57692"/>
    </cofactor>
</comment>
<comment type="similarity">
    <text evidence="2">Belongs to the GMC oxidoreductase family.</text>
</comment>
<sequence>MTSWDYIVVGAGSAGALVAERLSAAPSRSVLLLEAGPDYRAADTPIEFRDRTKGLGLTLEAPKTGTPAFYWHGTSAVRARGQEPFPYRRGRGLGGSSTVNGLYAIRGVADDFRAWENLGARGWGAEAMLDASCAIEDDLDFGDRPYHGSHGPTPIYREPESGWGGVDHAVRDAALAAGYEWHPDHNAPGSTGVSPTAMNIRDGQRVSTNHAYLEPARDRENLRIVGDTLVDRVLFSGDRAIGVVTADGEEHHARQEVFLCGGSTASPAILMRSGIGPRDDLAALGIDVRADLPVGRGSQDHAVTFIEVPVLPAAQQSVAHRPTNIVLRYSSGLGRDNDMMMMATNHNYWFGRDTAGIAISLQSPDSRGTMTLRSRDPRDEPHFDFDFLSAGSDLERMRDGLARGRALMDDEAFGRIRTGEPTWPQDDAEILATVKDTMHLTSTVPIGSEGSARAVVGPDCRVFGTRGLRVIDASVLPTVPSANTYLTVLAAAELFMQKFEGEAR</sequence>
<organism evidence="7 8">
    <name type="scientific">Microbacterium faecale</name>
    <dbReference type="NCBI Taxonomy" id="1804630"/>
    <lineage>
        <taxon>Bacteria</taxon>
        <taxon>Bacillati</taxon>
        <taxon>Actinomycetota</taxon>
        <taxon>Actinomycetes</taxon>
        <taxon>Micrococcales</taxon>
        <taxon>Microbacteriaceae</taxon>
        <taxon>Microbacterium</taxon>
    </lineage>
</organism>
<keyword evidence="3" id="KW-0285">Flavoprotein</keyword>
<evidence type="ECO:0000256" key="3">
    <source>
        <dbReference type="ARBA" id="ARBA00022630"/>
    </source>
</evidence>
<keyword evidence="4 5" id="KW-0274">FAD</keyword>
<dbReference type="EMBL" id="BMHO01000001">
    <property type="protein sequence ID" value="GGD29188.1"/>
    <property type="molecule type" value="Genomic_DNA"/>
</dbReference>
<feature type="binding site" evidence="5">
    <location>
        <position position="230"/>
    </location>
    <ligand>
        <name>FAD</name>
        <dbReference type="ChEBI" id="CHEBI:57692"/>
    </ligand>
</feature>
<evidence type="ECO:0000313" key="8">
    <source>
        <dbReference type="Proteomes" id="UP000633205"/>
    </source>
</evidence>
<dbReference type="InterPro" id="IPR036188">
    <property type="entry name" value="FAD/NAD-bd_sf"/>
</dbReference>
<comment type="caution">
    <text evidence="7">The sequence shown here is derived from an EMBL/GenBank/DDBJ whole genome shotgun (WGS) entry which is preliminary data.</text>
</comment>
<protein>
    <submittedName>
        <fullName evidence="7">GMC family oxidoreductase</fullName>
    </submittedName>
</protein>
<dbReference type="Proteomes" id="UP000633205">
    <property type="component" value="Unassembled WGS sequence"/>
</dbReference>
<dbReference type="PROSITE" id="PS00624">
    <property type="entry name" value="GMC_OXRED_2"/>
    <property type="match status" value="1"/>
</dbReference>
<dbReference type="Gene3D" id="3.30.410.40">
    <property type="match status" value="1"/>
</dbReference>
<name>A0A917DCN2_9MICO</name>
<dbReference type="Pfam" id="PF00732">
    <property type="entry name" value="GMC_oxred_N"/>
    <property type="match status" value="1"/>
</dbReference>
<dbReference type="Gene3D" id="3.50.50.60">
    <property type="entry name" value="FAD/NAD(P)-binding domain"/>
    <property type="match status" value="1"/>
</dbReference>
<dbReference type="Pfam" id="PF05199">
    <property type="entry name" value="GMC_oxred_C"/>
    <property type="match status" value="1"/>
</dbReference>
<reference evidence="7" key="1">
    <citation type="journal article" date="2014" name="Int. J. Syst. Evol. Microbiol.">
        <title>Complete genome sequence of Corynebacterium casei LMG S-19264T (=DSM 44701T), isolated from a smear-ripened cheese.</title>
        <authorList>
            <consortium name="US DOE Joint Genome Institute (JGI-PGF)"/>
            <person name="Walter F."/>
            <person name="Albersmeier A."/>
            <person name="Kalinowski J."/>
            <person name="Ruckert C."/>
        </authorList>
    </citation>
    <scope>NUCLEOTIDE SEQUENCE</scope>
    <source>
        <strain evidence="7">CGMCC 1.15152</strain>
    </source>
</reference>
<dbReference type="SUPFAM" id="SSF51905">
    <property type="entry name" value="FAD/NAD(P)-binding domain"/>
    <property type="match status" value="1"/>
</dbReference>
<evidence type="ECO:0000256" key="1">
    <source>
        <dbReference type="ARBA" id="ARBA00001974"/>
    </source>
</evidence>
<dbReference type="RefSeq" id="WP_188710883.1">
    <property type="nucleotide sequence ID" value="NZ_BMHO01000001.1"/>
</dbReference>
<proteinExistence type="inferred from homology"/>
<dbReference type="GO" id="GO:0016614">
    <property type="term" value="F:oxidoreductase activity, acting on CH-OH group of donors"/>
    <property type="evidence" value="ECO:0007669"/>
    <property type="project" value="InterPro"/>
</dbReference>
<dbReference type="GO" id="GO:0050660">
    <property type="term" value="F:flavin adenine dinucleotide binding"/>
    <property type="evidence" value="ECO:0007669"/>
    <property type="project" value="InterPro"/>
</dbReference>
<accession>A0A917DCN2</accession>
<feature type="domain" description="Glucose-methanol-choline oxidoreductase N-terminal" evidence="6">
    <location>
        <begin position="262"/>
        <end position="276"/>
    </location>
</feature>
<dbReference type="PANTHER" id="PTHR11552:SF147">
    <property type="entry name" value="CHOLINE DEHYDROGENASE, MITOCHONDRIAL"/>
    <property type="match status" value="1"/>
</dbReference>
<dbReference type="PIRSF" id="PIRSF000137">
    <property type="entry name" value="Alcohol_oxidase"/>
    <property type="match status" value="1"/>
</dbReference>
<evidence type="ECO:0000256" key="2">
    <source>
        <dbReference type="ARBA" id="ARBA00010790"/>
    </source>
</evidence>
<dbReference type="InterPro" id="IPR012132">
    <property type="entry name" value="GMC_OxRdtase"/>
</dbReference>
<dbReference type="SUPFAM" id="SSF54373">
    <property type="entry name" value="FAD-linked reductases, C-terminal domain"/>
    <property type="match status" value="1"/>
</dbReference>
<evidence type="ECO:0000313" key="7">
    <source>
        <dbReference type="EMBL" id="GGD29188.1"/>
    </source>
</evidence>
<evidence type="ECO:0000256" key="4">
    <source>
        <dbReference type="ARBA" id="ARBA00022827"/>
    </source>
</evidence>
<dbReference type="InterPro" id="IPR000172">
    <property type="entry name" value="GMC_OxRdtase_N"/>
</dbReference>